<feature type="compositionally biased region" description="Basic residues" evidence="1">
    <location>
        <begin position="325"/>
        <end position="334"/>
    </location>
</feature>
<name>A0AAN6SGW9_9PEZI</name>
<sequence length="402" mass="44211">MGVAAPRKPSHQAVAPQQVSDTLPAPSHHQSQPFETSYTLSSVTETATISKAAPILPTKLLVTLETPTSFSAPVLAATSSPSSSHNSAIALGIVFGVFFGTIIFSFIICRFCHRGSSTPKSKSSASPRPSSSTTKAITAMPVKHSSTMRDPQRPTPVRVKSGDRKERTVPPVREAEKVHTAQVKVPVVKVIQSIVPSRPPSSQRDSSSHPGSHGAGRTHHRRDTSAPRLHPGRQAVVDVSSHAAEKDYDDHDDHDFHSNDERSRHTWNPNSTDRPHAATRERNHYQDSLYDLPPVVYVAGRVSHERRSRRGHERESQDPHEHRQTRQSRRRVRRSQPGSVNIVHETRSADIDEKISAAELRPVGQSWRRAAGTDAVIIVVFFKFIGRKGELVAATIMVTESG</sequence>
<feature type="compositionally biased region" description="Basic and acidic residues" evidence="1">
    <location>
        <begin position="246"/>
        <end position="264"/>
    </location>
</feature>
<keyword evidence="2" id="KW-1133">Transmembrane helix</keyword>
<accession>A0AAN6SGW9</accession>
<evidence type="ECO:0000313" key="4">
    <source>
        <dbReference type="Proteomes" id="UP001303222"/>
    </source>
</evidence>
<reference evidence="3" key="2">
    <citation type="submission" date="2023-06" db="EMBL/GenBank/DDBJ databases">
        <authorList>
            <consortium name="Lawrence Berkeley National Laboratory"/>
            <person name="Mondo S.J."/>
            <person name="Hensen N."/>
            <person name="Bonometti L."/>
            <person name="Westerberg I."/>
            <person name="Brannstrom I.O."/>
            <person name="Guillou S."/>
            <person name="Cros-Aarteil S."/>
            <person name="Calhoun S."/>
            <person name="Haridas S."/>
            <person name="Kuo A."/>
            <person name="Pangilinan J."/>
            <person name="Riley R."/>
            <person name="Labutti K."/>
            <person name="Andreopoulos B."/>
            <person name="Lipzen A."/>
            <person name="Chen C."/>
            <person name="Yanf M."/>
            <person name="Daum C."/>
            <person name="Ng V."/>
            <person name="Clum A."/>
            <person name="Steindorff A."/>
            <person name="Ohm R."/>
            <person name="Martin F."/>
            <person name="Silar P."/>
            <person name="Natvig D."/>
            <person name="Lalanne C."/>
            <person name="Gautier V."/>
            <person name="Ament-Velasquez S.L."/>
            <person name="Kruys A."/>
            <person name="Hutchinson M.I."/>
            <person name="Powell A.J."/>
            <person name="Barry K."/>
            <person name="Miller A.N."/>
            <person name="Grigoriev I.V."/>
            <person name="Debuchy R."/>
            <person name="Gladieux P."/>
            <person name="Thoren M.H."/>
            <person name="Johannesson H."/>
        </authorList>
    </citation>
    <scope>NUCLEOTIDE SEQUENCE</scope>
    <source>
        <strain evidence="3">CBS 626.80</strain>
    </source>
</reference>
<keyword evidence="2" id="KW-0812">Transmembrane</keyword>
<dbReference type="EMBL" id="MU859109">
    <property type="protein sequence ID" value="KAK3953240.1"/>
    <property type="molecule type" value="Genomic_DNA"/>
</dbReference>
<feature type="compositionally biased region" description="Low complexity" evidence="1">
    <location>
        <begin position="200"/>
        <end position="212"/>
    </location>
</feature>
<feature type="region of interest" description="Disordered" evidence="1">
    <location>
        <begin position="116"/>
        <end position="180"/>
    </location>
</feature>
<feature type="transmembrane region" description="Helical" evidence="2">
    <location>
        <begin position="88"/>
        <end position="112"/>
    </location>
</feature>
<feature type="compositionally biased region" description="Basic and acidic residues" evidence="1">
    <location>
        <begin position="312"/>
        <end position="324"/>
    </location>
</feature>
<feature type="compositionally biased region" description="Basic and acidic residues" evidence="1">
    <location>
        <begin position="160"/>
        <end position="179"/>
    </location>
</feature>
<organism evidence="3 4">
    <name type="scientific">Pseudoneurospora amorphoporcata</name>
    <dbReference type="NCBI Taxonomy" id="241081"/>
    <lineage>
        <taxon>Eukaryota</taxon>
        <taxon>Fungi</taxon>
        <taxon>Dikarya</taxon>
        <taxon>Ascomycota</taxon>
        <taxon>Pezizomycotina</taxon>
        <taxon>Sordariomycetes</taxon>
        <taxon>Sordariomycetidae</taxon>
        <taxon>Sordariales</taxon>
        <taxon>Sordariaceae</taxon>
        <taxon>Pseudoneurospora</taxon>
    </lineage>
</organism>
<evidence type="ECO:0000256" key="1">
    <source>
        <dbReference type="SAM" id="MobiDB-lite"/>
    </source>
</evidence>
<reference evidence="3" key="1">
    <citation type="journal article" date="2023" name="Mol. Phylogenet. Evol.">
        <title>Genome-scale phylogeny and comparative genomics of the fungal order Sordariales.</title>
        <authorList>
            <person name="Hensen N."/>
            <person name="Bonometti L."/>
            <person name="Westerberg I."/>
            <person name="Brannstrom I.O."/>
            <person name="Guillou S."/>
            <person name="Cros-Aarteil S."/>
            <person name="Calhoun S."/>
            <person name="Haridas S."/>
            <person name="Kuo A."/>
            <person name="Mondo S."/>
            <person name="Pangilinan J."/>
            <person name="Riley R."/>
            <person name="LaButti K."/>
            <person name="Andreopoulos B."/>
            <person name="Lipzen A."/>
            <person name="Chen C."/>
            <person name="Yan M."/>
            <person name="Daum C."/>
            <person name="Ng V."/>
            <person name="Clum A."/>
            <person name="Steindorff A."/>
            <person name="Ohm R.A."/>
            <person name="Martin F."/>
            <person name="Silar P."/>
            <person name="Natvig D.O."/>
            <person name="Lalanne C."/>
            <person name="Gautier V."/>
            <person name="Ament-Velasquez S.L."/>
            <person name="Kruys A."/>
            <person name="Hutchinson M.I."/>
            <person name="Powell A.J."/>
            <person name="Barry K."/>
            <person name="Miller A.N."/>
            <person name="Grigoriev I.V."/>
            <person name="Debuchy R."/>
            <person name="Gladieux P."/>
            <person name="Hiltunen Thoren M."/>
            <person name="Johannesson H."/>
        </authorList>
    </citation>
    <scope>NUCLEOTIDE SEQUENCE</scope>
    <source>
        <strain evidence="3">CBS 626.80</strain>
    </source>
</reference>
<dbReference type="Proteomes" id="UP001303222">
    <property type="component" value="Unassembled WGS sequence"/>
</dbReference>
<feature type="region of interest" description="Disordered" evidence="1">
    <location>
        <begin position="303"/>
        <end position="347"/>
    </location>
</feature>
<feature type="region of interest" description="Disordered" evidence="1">
    <location>
        <begin position="196"/>
        <end position="231"/>
    </location>
</feature>
<feature type="region of interest" description="Disordered" evidence="1">
    <location>
        <begin position="1"/>
        <end position="31"/>
    </location>
</feature>
<proteinExistence type="predicted"/>
<feature type="region of interest" description="Disordered" evidence="1">
    <location>
        <begin position="246"/>
        <end position="277"/>
    </location>
</feature>
<feature type="compositionally biased region" description="Low complexity" evidence="1">
    <location>
        <begin position="116"/>
        <end position="135"/>
    </location>
</feature>
<dbReference type="AlphaFoldDB" id="A0AAN6SGW9"/>
<evidence type="ECO:0000313" key="3">
    <source>
        <dbReference type="EMBL" id="KAK3953240.1"/>
    </source>
</evidence>
<evidence type="ECO:0000256" key="2">
    <source>
        <dbReference type="SAM" id="Phobius"/>
    </source>
</evidence>
<keyword evidence="4" id="KW-1185">Reference proteome</keyword>
<protein>
    <recommendedName>
        <fullName evidence="5">Transmembrane protein</fullName>
    </recommendedName>
</protein>
<comment type="caution">
    <text evidence="3">The sequence shown here is derived from an EMBL/GenBank/DDBJ whole genome shotgun (WGS) entry which is preliminary data.</text>
</comment>
<gene>
    <name evidence="3" type="ORF">QBC32DRAFT_210708</name>
</gene>
<keyword evidence="2" id="KW-0472">Membrane</keyword>
<evidence type="ECO:0008006" key="5">
    <source>
        <dbReference type="Google" id="ProtNLM"/>
    </source>
</evidence>